<dbReference type="AlphaFoldDB" id="A0A251XNT5"/>
<feature type="compositionally biased region" description="Basic and acidic residues" evidence="4">
    <location>
        <begin position="480"/>
        <end position="502"/>
    </location>
</feature>
<organism evidence="6 7">
    <name type="scientific">Clavibacter michiganensis subsp. michiganensis</name>
    <dbReference type="NCBI Taxonomy" id="33013"/>
    <lineage>
        <taxon>Bacteria</taxon>
        <taxon>Bacillati</taxon>
        <taxon>Actinomycetota</taxon>
        <taxon>Actinomycetes</taxon>
        <taxon>Micrococcales</taxon>
        <taxon>Microbacteriaceae</taxon>
        <taxon>Clavibacter</taxon>
    </lineage>
</organism>
<dbReference type="PRINTS" id="PR00368">
    <property type="entry name" value="FADPNR"/>
</dbReference>
<evidence type="ECO:0000256" key="3">
    <source>
        <dbReference type="ARBA" id="ARBA00048132"/>
    </source>
</evidence>
<dbReference type="InterPro" id="IPR050097">
    <property type="entry name" value="Ferredoxin-NADP_redctase_2"/>
</dbReference>
<reference evidence="6 7" key="1">
    <citation type="submission" date="2016-08" db="EMBL/GenBank/DDBJ databases">
        <title>Genome sequence of Clavibacter michiganensis subsp. michiganensis strain CASJ007.</title>
        <authorList>
            <person name="Thapa S.P."/>
            <person name="Coaker G."/>
        </authorList>
    </citation>
    <scope>NUCLEOTIDE SEQUENCE [LARGE SCALE GENOMIC DNA]</scope>
    <source>
        <strain evidence="6">CASJ007</strain>
    </source>
</reference>
<accession>A0A251XNT5</accession>
<feature type="region of interest" description="Disordered" evidence="4">
    <location>
        <begin position="123"/>
        <end position="152"/>
    </location>
</feature>
<dbReference type="EMBL" id="MDHH01000001">
    <property type="protein sequence ID" value="OUE04863.1"/>
    <property type="molecule type" value="Genomic_DNA"/>
</dbReference>
<dbReference type="Pfam" id="PF07992">
    <property type="entry name" value="Pyr_redox_2"/>
    <property type="match status" value="1"/>
</dbReference>
<dbReference type="SMART" id="SM00833">
    <property type="entry name" value="CobW_C"/>
    <property type="match status" value="1"/>
</dbReference>
<dbReference type="PANTHER" id="PTHR48105">
    <property type="entry name" value="THIOREDOXIN REDUCTASE 1-RELATED-RELATED"/>
    <property type="match status" value="1"/>
</dbReference>
<feature type="compositionally biased region" description="Polar residues" evidence="4">
    <location>
        <begin position="130"/>
        <end position="146"/>
    </location>
</feature>
<dbReference type="InterPro" id="IPR023753">
    <property type="entry name" value="FAD/NAD-binding_dom"/>
</dbReference>
<feature type="compositionally biased region" description="Low complexity" evidence="4">
    <location>
        <begin position="392"/>
        <end position="421"/>
    </location>
</feature>
<feature type="compositionally biased region" description="Basic residues" evidence="4">
    <location>
        <begin position="422"/>
        <end position="436"/>
    </location>
</feature>
<dbReference type="Gene3D" id="3.50.50.60">
    <property type="entry name" value="FAD/NAD(P)-binding domain"/>
    <property type="match status" value="2"/>
</dbReference>
<sequence length="517" mass="54892">MGWQVALAGEAAPTSTDGMGVHVFRDPRPFHPGRLHAAVAHDLVPGPVGRIVRSRGLVRLATRPATVGAWATAGDVLSLDPTAMRSWDADSPAGQEIAFVGEHLDGELLDRILGACLLAPPSSWPGPTRGTGTRIRSPSGTPSTGTDAARRSVHGLAVPARSRARGDRSRQARAMEITQGIDGRHEWDAVVIGGGAAGSSAALMLVRARRSVLMVDAGQPRNAVAAHMHGVLGHDGKPPRQLVAEGRREIEGYGGVVVDGRVERVAALDDPDGPRFRLTLDGGAAVTARRVILATGLADVLPEVPGLAAHWGAGVVVCPYCDGYEVRDRRIGVLATGPGSLHHVQMLRQWSADVTFLVAGGTADGRRWRSTPRPAPGSMPAGSAWRSRRSSARSASGARWRAWSSPTGGPSRSTRSSPSRGRAPRRDRPRARRRDRGHALGPVRGGGSDGPDERPRSPHRGQRLERIRERAGGHGRGHHGGRDGERRDGDGGRRDGRGARRRADARRRAVALSRIPE</sequence>
<evidence type="ECO:0000256" key="1">
    <source>
        <dbReference type="ARBA" id="ARBA00022630"/>
    </source>
</evidence>
<dbReference type="SUPFAM" id="SSF90002">
    <property type="entry name" value="Hypothetical protein YjiA, C-terminal domain"/>
    <property type="match status" value="1"/>
</dbReference>
<protein>
    <submittedName>
        <fullName evidence="6">Thioredoxin reductase</fullName>
    </submittedName>
</protein>
<proteinExistence type="predicted"/>
<dbReference type="Pfam" id="PF07683">
    <property type="entry name" value="CobW_C"/>
    <property type="match status" value="1"/>
</dbReference>
<dbReference type="InterPro" id="IPR036188">
    <property type="entry name" value="FAD/NAD-bd_sf"/>
</dbReference>
<feature type="compositionally biased region" description="Basic and acidic residues" evidence="4">
    <location>
        <begin position="451"/>
        <end position="472"/>
    </location>
</feature>
<evidence type="ECO:0000256" key="4">
    <source>
        <dbReference type="SAM" id="MobiDB-lite"/>
    </source>
</evidence>
<dbReference type="GO" id="GO:0004791">
    <property type="term" value="F:thioredoxin-disulfide reductase (NADPH) activity"/>
    <property type="evidence" value="ECO:0007669"/>
    <property type="project" value="UniProtKB-EC"/>
</dbReference>
<feature type="domain" description="CobW C-terminal" evidence="5">
    <location>
        <begin position="19"/>
        <end position="117"/>
    </location>
</feature>
<keyword evidence="2" id="KW-0560">Oxidoreductase</keyword>
<keyword evidence="1" id="KW-0285">Flavoprotein</keyword>
<keyword evidence="7" id="KW-1185">Reference proteome</keyword>
<dbReference type="InterPro" id="IPR011629">
    <property type="entry name" value="CobW-like_C"/>
</dbReference>
<name>A0A251XNT5_CLAMM</name>
<dbReference type="PRINTS" id="PR00469">
    <property type="entry name" value="PNDRDTASEII"/>
</dbReference>
<comment type="caution">
    <text evidence="6">The sequence shown here is derived from an EMBL/GenBank/DDBJ whole genome shotgun (WGS) entry which is preliminary data.</text>
</comment>
<gene>
    <name evidence="6" type="primary">trxB_2</name>
    <name evidence="6" type="ORF">CMMCAS07_07935</name>
</gene>
<dbReference type="SUPFAM" id="SSF51905">
    <property type="entry name" value="FAD/NAD(P)-binding domain"/>
    <property type="match status" value="1"/>
</dbReference>
<feature type="region of interest" description="Disordered" evidence="4">
    <location>
        <begin position="364"/>
        <end position="517"/>
    </location>
</feature>
<evidence type="ECO:0000259" key="5">
    <source>
        <dbReference type="SMART" id="SM00833"/>
    </source>
</evidence>
<evidence type="ECO:0000256" key="2">
    <source>
        <dbReference type="ARBA" id="ARBA00023002"/>
    </source>
</evidence>
<evidence type="ECO:0000313" key="6">
    <source>
        <dbReference type="EMBL" id="OUE04863.1"/>
    </source>
</evidence>
<comment type="catalytic activity">
    <reaction evidence="3">
        <text>[thioredoxin]-dithiol + NADP(+) = [thioredoxin]-disulfide + NADPH + H(+)</text>
        <dbReference type="Rhea" id="RHEA:20345"/>
        <dbReference type="Rhea" id="RHEA-COMP:10698"/>
        <dbReference type="Rhea" id="RHEA-COMP:10700"/>
        <dbReference type="ChEBI" id="CHEBI:15378"/>
        <dbReference type="ChEBI" id="CHEBI:29950"/>
        <dbReference type="ChEBI" id="CHEBI:50058"/>
        <dbReference type="ChEBI" id="CHEBI:57783"/>
        <dbReference type="ChEBI" id="CHEBI:58349"/>
        <dbReference type="EC" id="1.8.1.9"/>
    </reaction>
</comment>
<evidence type="ECO:0000313" key="7">
    <source>
        <dbReference type="Proteomes" id="UP000195062"/>
    </source>
</evidence>
<dbReference type="Proteomes" id="UP000195062">
    <property type="component" value="Unassembled WGS sequence"/>
</dbReference>